<name>A0AAW7T0W5_BURVI</name>
<dbReference type="Pfam" id="PF13489">
    <property type="entry name" value="Methyltransf_23"/>
    <property type="match status" value="1"/>
</dbReference>
<dbReference type="EC" id="2.1.-.-" evidence="1"/>
<keyword evidence="1" id="KW-0489">Methyltransferase</keyword>
<dbReference type="AlphaFoldDB" id="A0AAW7T0W5"/>
<dbReference type="EMBL" id="JAUJRV010000006">
    <property type="protein sequence ID" value="MDN7795586.1"/>
    <property type="molecule type" value="Genomic_DNA"/>
</dbReference>
<accession>A0AAW7T0W5</accession>
<organism evidence="1 2">
    <name type="scientific">Burkholderia vietnamiensis</name>
    <dbReference type="NCBI Taxonomy" id="60552"/>
    <lineage>
        <taxon>Bacteria</taxon>
        <taxon>Pseudomonadati</taxon>
        <taxon>Pseudomonadota</taxon>
        <taxon>Betaproteobacteria</taxon>
        <taxon>Burkholderiales</taxon>
        <taxon>Burkholderiaceae</taxon>
        <taxon>Burkholderia</taxon>
        <taxon>Burkholderia cepacia complex</taxon>
    </lineage>
</organism>
<comment type="caution">
    <text evidence="1">The sequence shown here is derived from an EMBL/GenBank/DDBJ whole genome shotgun (WGS) entry which is preliminary data.</text>
</comment>
<reference evidence="1" key="1">
    <citation type="submission" date="2023-07" db="EMBL/GenBank/DDBJ databases">
        <title>A collection of bacterial strains from the Burkholderia cepacia Research Laboratory and Repository.</title>
        <authorList>
            <person name="Lipuma J."/>
            <person name="Spilker T."/>
            <person name="Caverly L."/>
        </authorList>
    </citation>
    <scope>NUCLEOTIDE SEQUENCE</scope>
    <source>
        <strain evidence="1">AU44268</strain>
    </source>
</reference>
<dbReference type="Gene3D" id="3.40.50.150">
    <property type="entry name" value="Vaccinia Virus protein VP39"/>
    <property type="match status" value="1"/>
</dbReference>
<proteinExistence type="predicted"/>
<dbReference type="RefSeq" id="WP_046426309.1">
    <property type="nucleotide sequence ID" value="NZ_JAGSTU010000014.1"/>
</dbReference>
<evidence type="ECO:0000313" key="2">
    <source>
        <dbReference type="Proteomes" id="UP001171620"/>
    </source>
</evidence>
<gene>
    <name evidence="1" type="ORF">QZM33_11640</name>
</gene>
<dbReference type="CDD" id="cd02440">
    <property type="entry name" value="AdoMet_MTases"/>
    <property type="match status" value="1"/>
</dbReference>
<protein>
    <submittedName>
        <fullName evidence="1">Class I SAM-dependent methyltransferase</fullName>
        <ecNumber evidence="1">2.1.-.-</ecNumber>
    </submittedName>
</protein>
<sequence>MSDTWSIDNISNPTYRLKFLDIPDVIEDWLQPYGGLAAKDVLEFGCGEATMALAMALRKQTRRVVGAEILDVYKHCLPIANKQLGLHELPPNLELHKITPGGSLADLGTFDVIYTWSVVEHVAQYMLNDVFTSLKNALNPNGTIFLQISPLYYSAFGSHLGPWIEQPWAHLAVQDDLYKKALYNAPPTPENVRADWGVYIHESTTKEEERAALWETYSTLNKLTAPRLCRLVQDAGFQIVRELRTNDNVNPPDELIDIYHEDILKTQQIVLLLRHA</sequence>
<dbReference type="InterPro" id="IPR029063">
    <property type="entry name" value="SAM-dependent_MTases_sf"/>
</dbReference>
<dbReference type="GO" id="GO:0032259">
    <property type="term" value="P:methylation"/>
    <property type="evidence" value="ECO:0007669"/>
    <property type="project" value="UniProtKB-KW"/>
</dbReference>
<dbReference type="Proteomes" id="UP001171620">
    <property type="component" value="Unassembled WGS sequence"/>
</dbReference>
<evidence type="ECO:0000313" key="1">
    <source>
        <dbReference type="EMBL" id="MDN7795586.1"/>
    </source>
</evidence>
<dbReference type="SUPFAM" id="SSF53335">
    <property type="entry name" value="S-adenosyl-L-methionine-dependent methyltransferases"/>
    <property type="match status" value="1"/>
</dbReference>
<keyword evidence="1" id="KW-0808">Transferase</keyword>
<dbReference type="GO" id="GO:0008168">
    <property type="term" value="F:methyltransferase activity"/>
    <property type="evidence" value="ECO:0007669"/>
    <property type="project" value="UniProtKB-KW"/>
</dbReference>